<dbReference type="AlphaFoldDB" id="A0A9D0ZWZ1"/>
<organism evidence="2 3">
    <name type="scientific">Candidatus Limivivens merdigallinarum</name>
    <dbReference type="NCBI Taxonomy" id="2840859"/>
    <lineage>
        <taxon>Bacteria</taxon>
        <taxon>Bacillati</taxon>
        <taxon>Bacillota</taxon>
        <taxon>Clostridia</taxon>
        <taxon>Lachnospirales</taxon>
        <taxon>Lachnospiraceae</taxon>
        <taxon>Lachnospiraceae incertae sedis</taxon>
        <taxon>Candidatus Limivivens</taxon>
    </lineage>
</organism>
<sequence>MDILQLPLSLIFTRFMNLFSLYLPDFSGSALPQRILVLLIAIALTGIGAAMSLNMRLVPNPGDGIVQTISDFAGKKVGFTKNCFDAFNIAAAILVGLACTGTLVGVGLGTVCAVIGVGRVIALFNHIFGKQLLSLSGLPQPNP</sequence>
<reference evidence="2" key="2">
    <citation type="journal article" date="2021" name="PeerJ">
        <title>Extensive microbial diversity within the chicken gut microbiome revealed by metagenomics and culture.</title>
        <authorList>
            <person name="Gilroy R."/>
            <person name="Ravi A."/>
            <person name="Getino M."/>
            <person name="Pursley I."/>
            <person name="Horton D.L."/>
            <person name="Alikhan N.F."/>
            <person name="Baker D."/>
            <person name="Gharbi K."/>
            <person name="Hall N."/>
            <person name="Watson M."/>
            <person name="Adriaenssens E.M."/>
            <person name="Foster-Nyarko E."/>
            <person name="Jarju S."/>
            <person name="Secka A."/>
            <person name="Antonio M."/>
            <person name="Oren A."/>
            <person name="Chaudhuri R.R."/>
            <person name="La Ragione R."/>
            <person name="Hildebrand F."/>
            <person name="Pallen M.J."/>
        </authorList>
    </citation>
    <scope>NUCLEOTIDE SEQUENCE</scope>
    <source>
        <strain evidence="2">ChiSjej3B21-11622</strain>
    </source>
</reference>
<gene>
    <name evidence="2" type="ORF">IAB26_11025</name>
</gene>
<evidence type="ECO:0000313" key="2">
    <source>
        <dbReference type="EMBL" id="HIQ97081.1"/>
    </source>
</evidence>
<reference evidence="2" key="1">
    <citation type="submission" date="2020-10" db="EMBL/GenBank/DDBJ databases">
        <authorList>
            <person name="Gilroy R."/>
        </authorList>
    </citation>
    <scope>NUCLEOTIDE SEQUENCE</scope>
    <source>
        <strain evidence="2">ChiSjej3B21-11622</strain>
    </source>
</reference>
<feature type="transmembrane region" description="Helical" evidence="1">
    <location>
        <begin position="6"/>
        <end position="23"/>
    </location>
</feature>
<dbReference type="Pfam" id="PF19700">
    <property type="entry name" value="DUF6198"/>
    <property type="match status" value="1"/>
</dbReference>
<protein>
    <submittedName>
        <fullName evidence="2">Uncharacterized protein</fullName>
    </submittedName>
</protein>
<keyword evidence="1" id="KW-1133">Transmembrane helix</keyword>
<dbReference type="InterPro" id="IPR038750">
    <property type="entry name" value="YczE/YyaS-like"/>
</dbReference>
<accession>A0A9D0ZWZ1</accession>
<comment type="caution">
    <text evidence="2">The sequence shown here is derived from an EMBL/GenBank/DDBJ whole genome shotgun (WGS) entry which is preliminary data.</text>
</comment>
<dbReference type="PANTHER" id="PTHR40078:SF1">
    <property type="entry name" value="INTEGRAL MEMBRANE PROTEIN"/>
    <property type="match status" value="1"/>
</dbReference>
<dbReference type="Proteomes" id="UP000886886">
    <property type="component" value="Unassembled WGS sequence"/>
</dbReference>
<feature type="transmembrane region" description="Helical" evidence="1">
    <location>
        <begin position="35"/>
        <end position="53"/>
    </location>
</feature>
<feature type="transmembrane region" description="Helical" evidence="1">
    <location>
        <begin position="89"/>
        <end position="122"/>
    </location>
</feature>
<name>A0A9D0ZWZ1_9FIRM</name>
<dbReference type="PANTHER" id="PTHR40078">
    <property type="entry name" value="INTEGRAL MEMBRANE PROTEIN-RELATED"/>
    <property type="match status" value="1"/>
</dbReference>
<keyword evidence="1" id="KW-0472">Membrane</keyword>
<evidence type="ECO:0000256" key="1">
    <source>
        <dbReference type="SAM" id="Phobius"/>
    </source>
</evidence>
<keyword evidence="1" id="KW-0812">Transmembrane</keyword>
<evidence type="ECO:0000313" key="3">
    <source>
        <dbReference type="Proteomes" id="UP000886886"/>
    </source>
</evidence>
<proteinExistence type="predicted"/>
<dbReference type="EMBL" id="DVFT01000159">
    <property type="protein sequence ID" value="HIQ97081.1"/>
    <property type="molecule type" value="Genomic_DNA"/>
</dbReference>